<dbReference type="Pfam" id="PF14508">
    <property type="entry name" value="GH97_N"/>
    <property type="match status" value="1"/>
</dbReference>
<evidence type="ECO:0000313" key="4">
    <source>
        <dbReference type="Proteomes" id="UP000019276"/>
    </source>
</evidence>
<sequence>MRFLLFNILLFLLGLFGCSQQNQSIVVQSPNKQFEFKITSQDDAKLSFSIQHDMQFVWQLDNFQLNFVEHKSMQHFEILKVQSLDHEHIQQRKNYAELFVVLKENAHSRIVHLRVRAFDSAIVFRYEFPTQSSLVDFTLDLTNQTLPTVGDVILPNRFDLTQYPQYPSIVSPWFIYQL</sequence>
<keyword evidence="3" id="KW-0378">Hydrolase</keyword>
<accession>W7QSY6</accession>
<protein>
    <submittedName>
        <fullName evidence="3">Glycoside hydrolase 97</fullName>
    </submittedName>
</protein>
<dbReference type="Gene3D" id="2.70.98.10">
    <property type="match status" value="1"/>
</dbReference>
<dbReference type="InterPro" id="IPR052720">
    <property type="entry name" value="Glycosyl_hydrolase_97"/>
</dbReference>
<comment type="caution">
    <text evidence="3">The sequence shown here is derived from an EMBL/GenBank/DDBJ whole genome shotgun (WGS) entry which is preliminary data.</text>
</comment>
<feature type="signal peptide" evidence="1">
    <location>
        <begin position="1"/>
        <end position="24"/>
    </location>
</feature>
<dbReference type="GO" id="GO:0030246">
    <property type="term" value="F:carbohydrate binding"/>
    <property type="evidence" value="ECO:0007669"/>
    <property type="project" value="InterPro"/>
</dbReference>
<dbReference type="InterPro" id="IPR014718">
    <property type="entry name" value="GH-type_carb-bd"/>
</dbReference>
<name>W7QSY6_9ALTE</name>
<dbReference type="InterPro" id="IPR029486">
    <property type="entry name" value="GH97_N"/>
</dbReference>
<proteinExistence type="predicted"/>
<evidence type="ECO:0000256" key="1">
    <source>
        <dbReference type="SAM" id="SignalP"/>
    </source>
</evidence>
<keyword evidence="4" id="KW-1185">Reference proteome</keyword>
<dbReference type="AlphaFoldDB" id="W7QSY6"/>
<dbReference type="STRING" id="1328313.DS2_16996"/>
<evidence type="ECO:0000313" key="3">
    <source>
        <dbReference type="EMBL" id="EWH08525.1"/>
    </source>
</evidence>
<evidence type="ECO:0000259" key="2">
    <source>
        <dbReference type="Pfam" id="PF14508"/>
    </source>
</evidence>
<keyword evidence="1" id="KW-0732">Signal</keyword>
<gene>
    <name evidence="3" type="ORF">DS2_16996</name>
</gene>
<dbReference type="PANTHER" id="PTHR35803">
    <property type="entry name" value="GLUCAN 1,4-ALPHA-GLUCOSIDASE SUSB-RELATED"/>
    <property type="match status" value="1"/>
</dbReference>
<feature type="domain" description="Glycosyl-hydrolase 97 N-terminal" evidence="2">
    <location>
        <begin position="27"/>
        <end position="147"/>
    </location>
</feature>
<reference evidence="3 4" key="1">
    <citation type="journal article" date="2014" name="Genome Announc.">
        <title>Draft Genome Sequence of the Agar-Degrading Bacterium Catenovulum sp. Strain DS-2, Isolated from Intestines of Haliotis diversicolor.</title>
        <authorList>
            <person name="Shan D."/>
            <person name="Li X."/>
            <person name="Gu Z."/>
            <person name="Wei G."/>
            <person name="Gao Z."/>
            <person name="Shao Z."/>
        </authorList>
    </citation>
    <scope>NUCLEOTIDE SEQUENCE [LARGE SCALE GENOMIC DNA]</scope>
    <source>
        <strain evidence="3 4">DS-2</strain>
    </source>
</reference>
<organism evidence="3 4">
    <name type="scientific">Catenovulum agarivorans DS-2</name>
    <dbReference type="NCBI Taxonomy" id="1328313"/>
    <lineage>
        <taxon>Bacteria</taxon>
        <taxon>Pseudomonadati</taxon>
        <taxon>Pseudomonadota</taxon>
        <taxon>Gammaproteobacteria</taxon>
        <taxon>Alteromonadales</taxon>
        <taxon>Alteromonadaceae</taxon>
        <taxon>Catenovulum</taxon>
    </lineage>
</organism>
<dbReference type="Proteomes" id="UP000019276">
    <property type="component" value="Unassembled WGS sequence"/>
</dbReference>
<dbReference type="GO" id="GO:0016787">
    <property type="term" value="F:hydrolase activity"/>
    <property type="evidence" value="ECO:0007669"/>
    <property type="project" value="UniProtKB-KW"/>
</dbReference>
<feature type="chain" id="PRO_5004901236" evidence="1">
    <location>
        <begin position="25"/>
        <end position="178"/>
    </location>
</feature>
<dbReference type="EMBL" id="ARZY01000044">
    <property type="protein sequence ID" value="EWH08525.1"/>
    <property type="molecule type" value="Genomic_DNA"/>
</dbReference>
<dbReference type="PROSITE" id="PS51257">
    <property type="entry name" value="PROKAR_LIPOPROTEIN"/>
    <property type="match status" value="1"/>
</dbReference>